<gene>
    <name evidence="2" type="ORF">IV500_20545</name>
</gene>
<evidence type="ECO:0000313" key="2">
    <source>
        <dbReference type="EMBL" id="MBG0741750.1"/>
    </source>
</evidence>
<dbReference type="AlphaFoldDB" id="A0A931CSF1"/>
<dbReference type="Proteomes" id="UP000655366">
    <property type="component" value="Unassembled WGS sequence"/>
</dbReference>
<accession>A0A931CSF1</accession>
<organism evidence="2 3">
    <name type="scientific">Arthrobacter terrae</name>
    <dbReference type="NCBI Taxonomy" id="2935737"/>
    <lineage>
        <taxon>Bacteria</taxon>
        <taxon>Bacillati</taxon>
        <taxon>Actinomycetota</taxon>
        <taxon>Actinomycetes</taxon>
        <taxon>Micrococcales</taxon>
        <taxon>Micrococcaceae</taxon>
        <taxon>Arthrobacter</taxon>
    </lineage>
</organism>
<dbReference type="InterPro" id="IPR023393">
    <property type="entry name" value="START-like_dom_sf"/>
</dbReference>
<keyword evidence="3" id="KW-1185">Reference proteome</keyword>
<proteinExistence type="predicted"/>
<protein>
    <submittedName>
        <fullName evidence="2">SRPBCC family protein</fullName>
    </submittedName>
</protein>
<comment type="caution">
    <text evidence="2">The sequence shown here is derived from an EMBL/GenBank/DDBJ whole genome shotgun (WGS) entry which is preliminary data.</text>
</comment>
<name>A0A931CSF1_9MICC</name>
<sequence>MTVSFECTTRTSMPKAQLFDLAHSIDAHEDSMAQSREKAVAGVTSGLISLGEEVTWRAWRFGVPLQMTSRITQMESPDYFIDEQVKGPFRRFRHNHEQTNPYRAVSGKQSGMRHPRLARPSSFARVTGRR</sequence>
<feature type="region of interest" description="Disordered" evidence="1">
    <location>
        <begin position="95"/>
        <end position="130"/>
    </location>
</feature>
<evidence type="ECO:0000256" key="1">
    <source>
        <dbReference type="SAM" id="MobiDB-lite"/>
    </source>
</evidence>
<dbReference type="RefSeq" id="WP_196398681.1">
    <property type="nucleotide sequence ID" value="NZ_JADNYM010000039.1"/>
</dbReference>
<reference evidence="2 3" key="1">
    <citation type="submission" date="2020-11" db="EMBL/GenBank/DDBJ databases">
        <title>Arthrobacter antarcticus sp. nov., isolated from Antarctic Soil.</title>
        <authorList>
            <person name="Li J."/>
        </authorList>
    </citation>
    <scope>NUCLEOTIDE SEQUENCE [LARGE SCALE GENOMIC DNA]</scope>
    <source>
        <strain evidence="2 3">Z1-20</strain>
    </source>
</reference>
<dbReference type="EMBL" id="JADNYM010000039">
    <property type="protein sequence ID" value="MBG0741750.1"/>
    <property type="molecule type" value="Genomic_DNA"/>
</dbReference>
<dbReference type="SUPFAM" id="SSF55961">
    <property type="entry name" value="Bet v1-like"/>
    <property type="match status" value="1"/>
</dbReference>
<dbReference type="Gene3D" id="3.30.530.20">
    <property type="match status" value="1"/>
</dbReference>
<dbReference type="CDD" id="cd07820">
    <property type="entry name" value="SRPBCC_3"/>
    <property type="match status" value="1"/>
</dbReference>
<evidence type="ECO:0000313" key="3">
    <source>
        <dbReference type="Proteomes" id="UP000655366"/>
    </source>
</evidence>